<keyword evidence="1" id="KW-0472">Membrane</keyword>
<evidence type="ECO:0000313" key="4">
    <source>
        <dbReference type="Proteomes" id="UP000318995"/>
    </source>
</evidence>
<feature type="transmembrane region" description="Helical" evidence="1">
    <location>
        <begin position="56"/>
        <end position="76"/>
    </location>
</feature>
<dbReference type="OrthoDB" id="290642at2"/>
<comment type="caution">
    <text evidence="3">The sequence shown here is derived from an EMBL/GenBank/DDBJ whole genome shotgun (WGS) entry which is preliminary data.</text>
</comment>
<feature type="domain" description="DUF5808" evidence="2">
    <location>
        <begin position="30"/>
        <end position="56"/>
    </location>
</feature>
<dbReference type="EMBL" id="SJPH01000003">
    <property type="protein sequence ID" value="TWT46667.1"/>
    <property type="molecule type" value="Genomic_DNA"/>
</dbReference>
<organism evidence="3 4">
    <name type="scientific">Botrimarina hoheduenensis</name>
    <dbReference type="NCBI Taxonomy" id="2528000"/>
    <lineage>
        <taxon>Bacteria</taxon>
        <taxon>Pseudomonadati</taxon>
        <taxon>Planctomycetota</taxon>
        <taxon>Planctomycetia</taxon>
        <taxon>Pirellulales</taxon>
        <taxon>Lacipirellulaceae</taxon>
        <taxon>Botrimarina</taxon>
    </lineage>
</organism>
<evidence type="ECO:0000259" key="2">
    <source>
        <dbReference type="Pfam" id="PF19124"/>
    </source>
</evidence>
<dbReference type="AlphaFoldDB" id="A0A5C5W889"/>
<dbReference type="Pfam" id="PF19124">
    <property type="entry name" value="DUF5808"/>
    <property type="match status" value="1"/>
</dbReference>
<reference evidence="3 4" key="1">
    <citation type="submission" date="2019-02" db="EMBL/GenBank/DDBJ databases">
        <title>Deep-cultivation of Planctomycetes and their phenomic and genomic characterization uncovers novel biology.</title>
        <authorList>
            <person name="Wiegand S."/>
            <person name="Jogler M."/>
            <person name="Boedeker C."/>
            <person name="Pinto D."/>
            <person name="Vollmers J."/>
            <person name="Rivas-Marin E."/>
            <person name="Kohn T."/>
            <person name="Peeters S.H."/>
            <person name="Heuer A."/>
            <person name="Rast P."/>
            <person name="Oberbeckmann S."/>
            <person name="Bunk B."/>
            <person name="Jeske O."/>
            <person name="Meyerdierks A."/>
            <person name="Storesund J.E."/>
            <person name="Kallscheuer N."/>
            <person name="Luecker S."/>
            <person name="Lage O.M."/>
            <person name="Pohl T."/>
            <person name="Merkel B.J."/>
            <person name="Hornburger P."/>
            <person name="Mueller R.-W."/>
            <person name="Bruemmer F."/>
            <person name="Labrenz M."/>
            <person name="Spormann A.M."/>
            <person name="Op Den Camp H."/>
            <person name="Overmann J."/>
            <person name="Amann R."/>
            <person name="Jetten M.S.M."/>
            <person name="Mascher T."/>
            <person name="Medema M.H."/>
            <person name="Devos D.P."/>
            <person name="Kaster A.-K."/>
            <person name="Ovreas L."/>
            <person name="Rohde M."/>
            <person name="Galperin M.Y."/>
            <person name="Jogler C."/>
        </authorList>
    </citation>
    <scope>NUCLEOTIDE SEQUENCE [LARGE SCALE GENOMIC DNA]</scope>
    <source>
        <strain evidence="3 4">Pla111</strain>
    </source>
</reference>
<sequence>MQADQPTQTAINEAEWRSRANWHWGIYHSPRDTRVWVPKPIRWTGWTLNFAHRMSYVWLSVLLGIPLLVAATAILVSS</sequence>
<dbReference type="Proteomes" id="UP000318995">
    <property type="component" value="Unassembled WGS sequence"/>
</dbReference>
<accession>A0A5C5W889</accession>
<keyword evidence="1" id="KW-0812">Transmembrane</keyword>
<dbReference type="InterPro" id="IPR043831">
    <property type="entry name" value="DUF5808"/>
</dbReference>
<evidence type="ECO:0000256" key="1">
    <source>
        <dbReference type="SAM" id="Phobius"/>
    </source>
</evidence>
<dbReference type="RefSeq" id="WP_146573365.1">
    <property type="nucleotide sequence ID" value="NZ_SJPH01000003.1"/>
</dbReference>
<proteinExistence type="predicted"/>
<keyword evidence="1" id="KW-1133">Transmembrane helix</keyword>
<gene>
    <name evidence="3" type="ORF">Pla111_17680</name>
</gene>
<protein>
    <recommendedName>
        <fullName evidence="2">DUF5808 domain-containing protein</fullName>
    </recommendedName>
</protein>
<evidence type="ECO:0000313" key="3">
    <source>
        <dbReference type="EMBL" id="TWT46667.1"/>
    </source>
</evidence>
<keyword evidence="4" id="KW-1185">Reference proteome</keyword>
<name>A0A5C5W889_9BACT</name>